<dbReference type="Pfam" id="PF20256">
    <property type="entry name" value="MoCoBD_2"/>
    <property type="match status" value="1"/>
</dbReference>
<dbReference type="GO" id="GO:0016491">
    <property type="term" value="F:oxidoreductase activity"/>
    <property type="evidence" value="ECO:0007669"/>
    <property type="project" value="InterPro"/>
</dbReference>
<dbReference type="Proteomes" id="UP000053660">
    <property type="component" value="Unassembled WGS sequence"/>
</dbReference>
<reference evidence="2 3" key="1">
    <citation type="submission" date="2014-03" db="EMBL/GenBank/DDBJ databases">
        <title>Draft genome of the hookworm Oesophagostomum dentatum.</title>
        <authorList>
            <person name="Mitreva M."/>
        </authorList>
    </citation>
    <scope>NUCLEOTIDE SEQUENCE [LARGE SCALE GENOMIC DNA]</scope>
    <source>
        <strain evidence="2 3">OD-Hann</strain>
    </source>
</reference>
<dbReference type="InterPro" id="IPR037165">
    <property type="entry name" value="AldOxase/xan_DH_Mopterin-bd_sf"/>
</dbReference>
<dbReference type="PANTHER" id="PTHR45444">
    <property type="entry name" value="XANTHINE DEHYDROGENASE"/>
    <property type="match status" value="1"/>
</dbReference>
<dbReference type="EMBL" id="KN610889">
    <property type="protein sequence ID" value="KHJ77310.1"/>
    <property type="molecule type" value="Genomic_DNA"/>
</dbReference>
<feature type="domain" description="Aldehyde oxidase/xanthine dehydrogenase second molybdopterin binding" evidence="1">
    <location>
        <begin position="1"/>
        <end position="25"/>
    </location>
</feature>
<dbReference type="SUPFAM" id="SSF56003">
    <property type="entry name" value="Molybdenum cofactor-binding domain"/>
    <property type="match status" value="1"/>
</dbReference>
<dbReference type="GO" id="GO:0005506">
    <property type="term" value="F:iron ion binding"/>
    <property type="evidence" value="ECO:0007669"/>
    <property type="project" value="InterPro"/>
</dbReference>
<protein>
    <recommendedName>
        <fullName evidence="1">Aldehyde oxidase/xanthine dehydrogenase second molybdopterin binding domain-containing protein</fullName>
    </recommendedName>
</protein>
<evidence type="ECO:0000259" key="1">
    <source>
        <dbReference type="Pfam" id="PF20256"/>
    </source>
</evidence>
<dbReference type="Gene3D" id="3.30.365.10">
    <property type="entry name" value="Aldehyde oxidase/xanthine dehydrogenase, molybdopterin binding domain"/>
    <property type="match status" value="2"/>
</dbReference>
<name>A0A0B1S264_OESDE</name>
<dbReference type="PANTHER" id="PTHR45444:SF3">
    <property type="entry name" value="XANTHINE DEHYDROGENASE"/>
    <property type="match status" value="1"/>
</dbReference>
<proteinExistence type="predicted"/>
<dbReference type="OrthoDB" id="8300278at2759"/>
<accession>A0A0B1S264</accession>
<dbReference type="AlphaFoldDB" id="A0A0B1S264"/>
<gene>
    <name evidence="2" type="ORF">OESDEN_23070</name>
</gene>
<keyword evidence="3" id="KW-1185">Reference proteome</keyword>
<sequence>MDVGDSLNPAIDIGQIEGAFIQAIGEPPLFLGSCAFFAIREAIRSYRQERGLNGYFRFDAPATPEQIRLACEDDILRKVWR</sequence>
<dbReference type="InterPro" id="IPR046867">
    <property type="entry name" value="AldOxase/xan_DH_MoCoBD2"/>
</dbReference>
<evidence type="ECO:0000313" key="2">
    <source>
        <dbReference type="EMBL" id="KHJ77310.1"/>
    </source>
</evidence>
<dbReference type="InterPro" id="IPR016208">
    <property type="entry name" value="Ald_Oxase/xanthine_DH-like"/>
</dbReference>
<evidence type="ECO:0000313" key="3">
    <source>
        <dbReference type="Proteomes" id="UP000053660"/>
    </source>
</evidence>
<organism evidence="2 3">
    <name type="scientific">Oesophagostomum dentatum</name>
    <name type="common">Nodular worm</name>
    <dbReference type="NCBI Taxonomy" id="61180"/>
    <lineage>
        <taxon>Eukaryota</taxon>
        <taxon>Metazoa</taxon>
        <taxon>Ecdysozoa</taxon>
        <taxon>Nematoda</taxon>
        <taxon>Chromadorea</taxon>
        <taxon>Rhabditida</taxon>
        <taxon>Rhabditina</taxon>
        <taxon>Rhabditomorpha</taxon>
        <taxon>Strongyloidea</taxon>
        <taxon>Strongylidae</taxon>
        <taxon>Oesophagostomum</taxon>
    </lineage>
</organism>